<evidence type="ECO:0000313" key="1">
    <source>
        <dbReference type="EMBL" id="PCD21521.1"/>
    </source>
</evidence>
<dbReference type="InterPro" id="IPR011990">
    <property type="entry name" value="TPR-like_helical_dom_sf"/>
</dbReference>
<dbReference type="STRING" id="327505.A0A2H3FPL7"/>
<dbReference type="AlphaFoldDB" id="A0A2H3FPL7"/>
<accession>A0A2H3FPL7</accession>
<dbReference type="Pfam" id="PF13424">
    <property type="entry name" value="TPR_12"/>
    <property type="match status" value="1"/>
</dbReference>
<dbReference type="InterPro" id="IPR053137">
    <property type="entry name" value="NLR-like"/>
</dbReference>
<name>A0A2H3FPL7_FUSOX</name>
<evidence type="ECO:0000313" key="2">
    <source>
        <dbReference type="Proteomes" id="UP000219602"/>
    </source>
</evidence>
<dbReference type="Proteomes" id="UP000219602">
    <property type="component" value="Unassembled WGS sequence"/>
</dbReference>
<dbReference type="PRINTS" id="PR00381">
    <property type="entry name" value="KINESINLIGHT"/>
</dbReference>
<dbReference type="EMBL" id="MABQ02000013">
    <property type="protein sequence ID" value="PCD21521.1"/>
    <property type="molecule type" value="Genomic_DNA"/>
</dbReference>
<dbReference type="Pfam" id="PF13374">
    <property type="entry name" value="TPR_10"/>
    <property type="match status" value="3"/>
</dbReference>
<dbReference type="PANTHER" id="PTHR46082:SF11">
    <property type="entry name" value="AAA+ ATPASE DOMAIN-CONTAINING PROTEIN-RELATED"/>
    <property type="match status" value="1"/>
</dbReference>
<organism evidence="1 2">
    <name type="scientific">Fusarium oxysporum f. sp. radicis-cucumerinum</name>
    <dbReference type="NCBI Taxonomy" id="327505"/>
    <lineage>
        <taxon>Eukaryota</taxon>
        <taxon>Fungi</taxon>
        <taxon>Dikarya</taxon>
        <taxon>Ascomycota</taxon>
        <taxon>Pezizomycotina</taxon>
        <taxon>Sordariomycetes</taxon>
        <taxon>Hypocreomycetidae</taxon>
        <taxon>Hypocreales</taxon>
        <taxon>Nectriaceae</taxon>
        <taxon>Fusarium</taxon>
        <taxon>Fusarium oxysporum species complex</taxon>
    </lineage>
</organism>
<protein>
    <recommendedName>
        <fullName evidence="3">Kinesin light chain</fullName>
    </recommendedName>
</protein>
<reference evidence="1 2" key="1">
    <citation type="journal article" date="2016" name="Environ. Microbiol.">
        <title>Effector profiles distinguish formae speciales of Fusarium oxysporum.</title>
        <authorList>
            <person name="van Dam P."/>
            <person name="Fokkens L."/>
            <person name="Schmidt S.M."/>
            <person name="Linmans J.H."/>
            <person name="Kistler H.C."/>
            <person name="Ma L.J."/>
            <person name="Rep M."/>
        </authorList>
    </citation>
    <scope>NUCLEOTIDE SEQUENCE [LARGE SCALE GENOMIC DNA]</scope>
    <source>
        <strain evidence="1 2">Forc016</strain>
    </source>
</reference>
<dbReference type="SUPFAM" id="SSF48452">
    <property type="entry name" value="TPR-like"/>
    <property type="match status" value="2"/>
</dbReference>
<dbReference type="PANTHER" id="PTHR46082">
    <property type="entry name" value="ATP/GTP-BINDING PROTEIN-RELATED"/>
    <property type="match status" value="1"/>
</dbReference>
<dbReference type="Gene3D" id="1.25.40.10">
    <property type="entry name" value="Tetratricopeptide repeat domain"/>
    <property type="match status" value="2"/>
</dbReference>
<evidence type="ECO:0008006" key="3">
    <source>
        <dbReference type="Google" id="ProtNLM"/>
    </source>
</evidence>
<reference evidence="1 2" key="2">
    <citation type="journal article" date="2017" name="Sci. Rep.">
        <title>A mobile pathogenicity chromosome in Fusarium oxysporum for infection of multiple cucurbit species.</title>
        <authorList>
            <person name="van Dam P."/>
            <person name="Fokkens L."/>
            <person name="Ayukawa Y."/>
            <person name="van der Gragt M."/>
            <person name="Ter Horst A."/>
            <person name="Brankovics B."/>
            <person name="Houterman P.M."/>
            <person name="Arie T."/>
            <person name="Rep M."/>
        </authorList>
    </citation>
    <scope>NUCLEOTIDE SEQUENCE [LARGE SCALE GENOMIC DNA]</scope>
    <source>
        <strain evidence="1 2">Forc016</strain>
    </source>
</reference>
<comment type="caution">
    <text evidence="1">The sequence shown here is derived from an EMBL/GenBank/DDBJ whole genome shotgun (WGS) entry which is preliminary data.</text>
</comment>
<sequence length="405" mass="45821">MAETLLKDPENDLDVTTTQFDLAPIYMEQNLLDRARTLVVITQRVRKKELGWKLPHTLASTLRLALIYYKQRQFQAAGQVLSSLKSVIEPALGAEDLKMLSLASDVASALDDQGRHGDAEHRHSQTLKTIEGRLGHEHNSTLAYMENLSCTLVHLGKFDEAEVLQRYVINEGEAYTYHKKGLYQDAMALGETVTKEMEDVVGKEHPSTLATLDNLVLTYQKMHRFRDADKIGADVLEHRHRVFGEGDIETLRSKAHLALTYSEVRDHEKAEKLTDEVLKEGRKALGEAHPTMLTWLNTIAAVLLETGYFDKAEQLMKTVLGSMIKVLGPKHPETIVAMCNLAMCYKQQERFEEAFTLMTEITELTKRWPVGTRASYYAHELVQYCNDSDWPGSPSCKIRSGSQFP</sequence>
<proteinExistence type="predicted"/>
<gene>
    <name evidence="1" type="ORF">AU210_016482</name>
</gene>